<dbReference type="OrthoDB" id="7042322at2759"/>
<accession>A0A0T6B518</accession>
<keyword evidence="1" id="KW-0812">Transmembrane</keyword>
<keyword evidence="3" id="KW-1185">Reference proteome</keyword>
<evidence type="ECO:0000256" key="1">
    <source>
        <dbReference type="SAM" id="Phobius"/>
    </source>
</evidence>
<keyword evidence="1" id="KW-0472">Membrane</keyword>
<sequence length="174" mass="19721">MDSETGEGFQYVDQETGEVPGRGLLDSETGEIELIEKQPNLAMRRLFKVPPQYMKPKDIGEQDKAVTTKIGCADASPFSAMFFLFPSVFFFMPIMGCILAVLEITLHAWAHRKNAILRSKGINFIRYQSPMHGLASEFCAACRYESAKETIGKLQDKWNRRFIKFGIECIKQIA</sequence>
<evidence type="ECO:0000313" key="3">
    <source>
        <dbReference type="Proteomes" id="UP000051574"/>
    </source>
</evidence>
<evidence type="ECO:0000313" key="2">
    <source>
        <dbReference type="EMBL" id="KRT82496.1"/>
    </source>
</evidence>
<protein>
    <submittedName>
        <fullName evidence="2">Uncharacterized protein</fullName>
    </submittedName>
</protein>
<gene>
    <name evidence="2" type="ORF">AMK59_3525</name>
</gene>
<organism evidence="2 3">
    <name type="scientific">Oryctes borbonicus</name>
    <dbReference type="NCBI Taxonomy" id="1629725"/>
    <lineage>
        <taxon>Eukaryota</taxon>
        <taxon>Metazoa</taxon>
        <taxon>Ecdysozoa</taxon>
        <taxon>Arthropoda</taxon>
        <taxon>Hexapoda</taxon>
        <taxon>Insecta</taxon>
        <taxon>Pterygota</taxon>
        <taxon>Neoptera</taxon>
        <taxon>Endopterygota</taxon>
        <taxon>Coleoptera</taxon>
        <taxon>Polyphaga</taxon>
        <taxon>Scarabaeiformia</taxon>
        <taxon>Scarabaeidae</taxon>
        <taxon>Dynastinae</taxon>
        <taxon>Oryctes</taxon>
    </lineage>
</organism>
<feature type="transmembrane region" description="Helical" evidence="1">
    <location>
        <begin position="88"/>
        <end position="110"/>
    </location>
</feature>
<keyword evidence="1" id="KW-1133">Transmembrane helix</keyword>
<name>A0A0T6B518_9SCAR</name>
<dbReference type="AlphaFoldDB" id="A0A0T6B518"/>
<dbReference type="EMBL" id="LJIG01009730">
    <property type="protein sequence ID" value="KRT82496.1"/>
    <property type="molecule type" value="Genomic_DNA"/>
</dbReference>
<comment type="caution">
    <text evidence="2">The sequence shown here is derived from an EMBL/GenBank/DDBJ whole genome shotgun (WGS) entry which is preliminary data.</text>
</comment>
<dbReference type="Proteomes" id="UP000051574">
    <property type="component" value="Unassembled WGS sequence"/>
</dbReference>
<reference evidence="2 3" key="1">
    <citation type="submission" date="2015-09" db="EMBL/GenBank/DDBJ databases">
        <title>Draft genome of the scarab beetle Oryctes borbonicus.</title>
        <authorList>
            <person name="Meyer J.M."/>
            <person name="Markov G.V."/>
            <person name="Baskaran P."/>
            <person name="Herrmann M."/>
            <person name="Sommer R.J."/>
            <person name="Roedelsperger C."/>
        </authorList>
    </citation>
    <scope>NUCLEOTIDE SEQUENCE [LARGE SCALE GENOMIC DNA]</scope>
    <source>
        <strain evidence="2">OB123</strain>
        <tissue evidence="2">Whole animal</tissue>
    </source>
</reference>
<proteinExistence type="predicted"/>